<comment type="similarity">
    <text evidence="1">Belongs to the MreC family.</text>
</comment>
<keyword evidence="3" id="KW-0133">Cell shape</keyword>
<evidence type="ECO:0000256" key="2">
    <source>
        <dbReference type="ARBA" id="ARBA00013855"/>
    </source>
</evidence>
<evidence type="ECO:0000256" key="3">
    <source>
        <dbReference type="ARBA" id="ARBA00022960"/>
    </source>
</evidence>
<gene>
    <name evidence="7" type="ordered locus">AciPR4_0871</name>
</gene>
<dbReference type="InterPro" id="IPR055342">
    <property type="entry name" value="MreC_beta-barrel_core"/>
</dbReference>
<dbReference type="GO" id="GO:0008360">
    <property type="term" value="P:regulation of cell shape"/>
    <property type="evidence" value="ECO:0007669"/>
    <property type="project" value="UniProtKB-KW"/>
</dbReference>
<dbReference type="Pfam" id="PF04085">
    <property type="entry name" value="MreC"/>
    <property type="match status" value="1"/>
</dbReference>
<evidence type="ECO:0000313" key="8">
    <source>
        <dbReference type="Proteomes" id="UP000006844"/>
    </source>
</evidence>
<name>E8V764_TERSS</name>
<dbReference type="PANTHER" id="PTHR34138:SF1">
    <property type="entry name" value="CELL SHAPE-DETERMINING PROTEIN MREC"/>
    <property type="match status" value="1"/>
</dbReference>
<dbReference type="Proteomes" id="UP000006844">
    <property type="component" value="Chromosome"/>
</dbReference>
<dbReference type="Gene3D" id="2.40.10.340">
    <property type="entry name" value="Rod shape-determining protein MreC, domain 1"/>
    <property type="match status" value="1"/>
</dbReference>
<feature type="compositionally biased region" description="Low complexity" evidence="5">
    <location>
        <begin position="362"/>
        <end position="383"/>
    </location>
</feature>
<dbReference type="STRING" id="401053.AciPR4_0871"/>
<evidence type="ECO:0000259" key="6">
    <source>
        <dbReference type="Pfam" id="PF04085"/>
    </source>
</evidence>
<dbReference type="InterPro" id="IPR042177">
    <property type="entry name" value="Cell/Rod_1"/>
</dbReference>
<protein>
    <recommendedName>
        <fullName evidence="2">Cell shape-determining protein MreC</fullName>
    </recommendedName>
    <alternativeName>
        <fullName evidence="4">Cell shape protein MreC</fullName>
    </alternativeName>
</protein>
<keyword evidence="8" id="KW-1185">Reference proteome</keyword>
<accession>E8V764</accession>
<sequence>MESFFQRYRNGLVLIAVLLVQTIALATQVRRPDYAGRADGHHIRLLRLWMNAILSPPEKLLTKTGHGLRNAWHGYIDLRHTRQQNLELKSELAQIHLHEAAIAEDARQDQRLRSLLEFRQQYVSKTVAAQVIGTSGSDLSRVLNIDKGSRDGLRPDMAVITPDGIVGKIRNVYPTTSEVLLINDSSAGAGVILENTRLRGILRGSANGVPQIVNLLPDNRIHPGDRVVTSGGDRIFPRGLAVGTVKTIAPDPEHQPYTAITIKAAADLDRLEEVLIITETATDLKPVPASELSAEEAIATKRASEIVAEHLPGLHDPGEAVPTVKPGEKPAPTMPDGPAKAAPALHPDRYSPGAVAPAADLTPGAPHSTTSAPPSTFTPRPASIPKKETPE</sequence>
<dbReference type="AlphaFoldDB" id="E8V764"/>
<evidence type="ECO:0000256" key="5">
    <source>
        <dbReference type="SAM" id="MobiDB-lite"/>
    </source>
</evidence>
<organism evidence="7 8">
    <name type="scientific">Terriglobus saanensis (strain ATCC BAA-1853 / DSM 23119 / SP1PR4)</name>
    <dbReference type="NCBI Taxonomy" id="401053"/>
    <lineage>
        <taxon>Bacteria</taxon>
        <taxon>Pseudomonadati</taxon>
        <taxon>Acidobacteriota</taxon>
        <taxon>Terriglobia</taxon>
        <taxon>Terriglobales</taxon>
        <taxon>Acidobacteriaceae</taxon>
        <taxon>Terriglobus</taxon>
    </lineage>
</organism>
<dbReference type="RefSeq" id="WP_013567437.1">
    <property type="nucleotide sequence ID" value="NC_014963.1"/>
</dbReference>
<feature type="domain" description="Rod shape-determining protein MreC beta-barrel core" evidence="6">
    <location>
        <begin position="131"/>
        <end position="277"/>
    </location>
</feature>
<dbReference type="InterPro" id="IPR007221">
    <property type="entry name" value="MreC"/>
</dbReference>
<dbReference type="OrthoDB" id="9792313at2"/>
<dbReference type="KEGG" id="tsa:AciPR4_0871"/>
<dbReference type="GO" id="GO:0005886">
    <property type="term" value="C:plasma membrane"/>
    <property type="evidence" value="ECO:0007669"/>
    <property type="project" value="TreeGrafter"/>
</dbReference>
<dbReference type="PANTHER" id="PTHR34138">
    <property type="entry name" value="CELL SHAPE-DETERMINING PROTEIN MREC"/>
    <property type="match status" value="1"/>
</dbReference>
<dbReference type="NCBIfam" id="TIGR00219">
    <property type="entry name" value="mreC"/>
    <property type="match status" value="1"/>
</dbReference>
<reference evidence="7 8" key="1">
    <citation type="journal article" date="2012" name="Stand. Genomic Sci.">
        <title>Complete genome sequence of Terriglobus saanensis type strain SP1PR4(T), an Acidobacteria from tundra soil.</title>
        <authorList>
            <person name="Rawat S.R."/>
            <person name="Mannisto M.K."/>
            <person name="Starovoytov V."/>
            <person name="Goodwin L."/>
            <person name="Nolan M."/>
            <person name="Hauser L."/>
            <person name="Land M."/>
            <person name="Davenport K.W."/>
            <person name="Woyke T."/>
            <person name="Haggblom M.M."/>
        </authorList>
    </citation>
    <scope>NUCLEOTIDE SEQUENCE</scope>
    <source>
        <strain evidence="8">ATCC BAA-1853 / DSM 23119 / SP1PR4</strain>
    </source>
</reference>
<evidence type="ECO:0000313" key="7">
    <source>
        <dbReference type="EMBL" id="ADV81704.1"/>
    </source>
</evidence>
<dbReference type="InterPro" id="IPR042175">
    <property type="entry name" value="Cell/Rod_MreC_2"/>
</dbReference>
<feature type="region of interest" description="Disordered" evidence="5">
    <location>
        <begin position="313"/>
        <end position="391"/>
    </location>
</feature>
<dbReference type="HOGENOM" id="CLU_042663_1_0_0"/>
<dbReference type="Gene3D" id="2.40.10.350">
    <property type="entry name" value="Rod shape-determining protein MreC, domain 2"/>
    <property type="match status" value="1"/>
</dbReference>
<dbReference type="eggNOG" id="COG1792">
    <property type="taxonomic scope" value="Bacteria"/>
</dbReference>
<evidence type="ECO:0000256" key="1">
    <source>
        <dbReference type="ARBA" id="ARBA00009369"/>
    </source>
</evidence>
<dbReference type="EMBL" id="CP002467">
    <property type="protein sequence ID" value="ADV81704.1"/>
    <property type="molecule type" value="Genomic_DNA"/>
</dbReference>
<evidence type="ECO:0000256" key="4">
    <source>
        <dbReference type="ARBA" id="ARBA00032089"/>
    </source>
</evidence>
<proteinExistence type="inferred from homology"/>